<evidence type="ECO:0000313" key="7">
    <source>
        <dbReference type="EMBL" id="ROP90874.1"/>
    </source>
</evidence>
<dbReference type="SUPFAM" id="SSF46626">
    <property type="entry name" value="Cytochrome c"/>
    <property type="match status" value="1"/>
</dbReference>
<dbReference type="OrthoDB" id="5728201at2"/>
<dbReference type="InterPro" id="IPR036909">
    <property type="entry name" value="Cyt_c-like_dom_sf"/>
</dbReference>
<dbReference type="GO" id="GO:0009055">
    <property type="term" value="F:electron transfer activity"/>
    <property type="evidence" value="ECO:0007669"/>
    <property type="project" value="InterPro"/>
</dbReference>
<dbReference type="InterPro" id="IPR036374">
    <property type="entry name" value="OxRdtase_Mopterin-bd_sf"/>
</dbReference>
<feature type="signal peptide" evidence="5">
    <location>
        <begin position="1"/>
        <end position="20"/>
    </location>
</feature>
<sequence>MTRAAAVLIVLVSILGSARAEPAAPPVAIADLVRQMTPVTVTTEDPVYKRSKSYVGYPLAAVLRAAWPDVDRWAEEGAELVLTAVDGYAPSMDLARALNHNGIVAFREADRPENDPWEPFAKGRSMLTPDPYYLVWTGIAADDPHFRWPYKLATVSVTSFDARYGGAAPPARANPQVQRGFRVFVQNCMPCHSVNLIGGNTGPELNVPKNITEYWSTRHIAAFIAAPESYRLRSKMPSFATLPEADRTAAVAYLSAMKTRKSCGEGKPC</sequence>
<feature type="chain" id="PRO_5018284808" evidence="5">
    <location>
        <begin position="21"/>
        <end position="269"/>
    </location>
</feature>
<protein>
    <submittedName>
        <fullName evidence="7">Cbb3-type cytochrome c oxidase subunit III</fullName>
    </submittedName>
</protein>
<dbReference type="Gene3D" id="1.10.760.10">
    <property type="entry name" value="Cytochrome c-like domain"/>
    <property type="match status" value="1"/>
</dbReference>
<evidence type="ECO:0000256" key="2">
    <source>
        <dbReference type="ARBA" id="ARBA00022723"/>
    </source>
</evidence>
<keyword evidence="3 4" id="KW-0408">Iron</keyword>
<evidence type="ECO:0000256" key="5">
    <source>
        <dbReference type="SAM" id="SignalP"/>
    </source>
</evidence>
<dbReference type="AlphaFoldDB" id="A0A3N1LI28"/>
<dbReference type="SUPFAM" id="SSF56524">
    <property type="entry name" value="Oxidoreductase molybdopterin-binding domain"/>
    <property type="match status" value="1"/>
</dbReference>
<dbReference type="Proteomes" id="UP000278222">
    <property type="component" value="Unassembled WGS sequence"/>
</dbReference>
<dbReference type="GO" id="GO:0020037">
    <property type="term" value="F:heme binding"/>
    <property type="evidence" value="ECO:0007669"/>
    <property type="project" value="InterPro"/>
</dbReference>
<evidence type="ECO:0000259" key="6">
    <source>
        <dbReference type="PROSITE" id="PS51007"/>
    </source>
</evidence>
<dbReference type="InterPro" id="IPR009056">
    <property type="entry name" value="Cyt_c-like_dom"/>
</dbReference>
<dbReference type="PROSITE" id="PS51007">
    <property type="entry name" value="CYTC"/>
    <property type="match status" value="1"/>
</dbReference>
<keyword evidence="1 4" id="KW-0349">Heme</keyword>
<dbReference type="EMBL" id="RJKX01000014">
    <property type="protein sequence ID" value="ROP90874.1"/>
    <property type="molecule type" value="Genomic_DNA"/>
</dbReference>
<comment type="caution">
    <text evidence="7">The sequence shown here is derived from an EMBL/GenBank/DDBJ whole genome shotgun (WGS) entry which is preliminary data.</text>
</comment>
<keyword evidence="8" id="KW-1185">Reference proteome</keyword>
<evidence type="ECO:0000256" key="1">
    <source>
        <dbReference type="ARBA" id="ARBA00022617"/>
    </source>
</evidence>
<organism evidence="7 8">
    <name type="scientific">Stella humosa</name>
    <dbReference type="NCBI Taxonomy" id="94"/>
    <lineage>
        <taxon>Bacteria</taxon>
        <taxon>Pseudomonadati</taxon>
        <taxon>Pseudomonadota</taxon>
        <taxon>Alphaproteobacteria</taxon>
        <taxon>Rhodospirillales</taxon>
        <taxon>Stellaceae</taxon>
        <taxon>Stella</taxon>
    </lineage>
</organism>
<dbReference type="GO" id="GO:0046872">
    <property type="term" value="F:metal ion binding"/>
    <property type="evidence" value="ECO:0007669"/>
    <property type="project" value="UniProtKB-KW"/>
</dbReference>
<name>A0A3N1LI28_9PROT</name>
<evidence type="ECO:0000256" key="3">
    <source>
        <dbReference type="ARBA" id="ARBA00023004"/>
    </source>
</evidence>
<proteinExistence type="predicted"/>
<evidence type="ECO:0000313" key="8">
    <source>
        <dbReference type="Proteomes" id="UP000278222"/>
    </source>
</evidence>
<accession>A0A3N1LI28</accession>
<feature type="domain" description="Cytochrome c" evidence="6">
    <location>
        <begin position="175"/>
        <end position="258"/>
    </location>
</feature>
<keyword evidence="5" id="KW-0732">Signal</keyword>
<evidence type="ECO:0000256" key="4">
    <source>
        <dbReference type="PROSITE-ProRule" id="PRU00433"/>
    </source>
</evidence>
<reference evidence="7 8" key="1">
    <citation type="submission" date="2018-11" db="EMBL/GenBank/DDBJ databases">
        <title>Genomic Encyclopedia of Type Strains, Phase IV (KMG-IV): sequencing the most valuable type-strain genomes for metagenomic binning, comparative biology and taxonomic classification.</title>
        <authorList>
            <person name="Goeker M."/>
        </authorList>
    </citation>
    <scope>NUCLEOTIDE SEQUENCE [LARGE SCALE GENOMIC DNA]</scope>
    <source>
        <strain evidence="7 8">DSM 5900</strain>
    </source>
</reference>
<dbReference type="Pfam" id="PF13442">
    <property type="entry name" value="Cytochrome_CBB3"/>
    <property type="match status" value="1"/>
</dbReference>
<keyword evidence="2 4" id="KW-0479">Metal-binding</keyword>
<gene>
    <name evidence="7" type="ORF">EDC65_2734</name>
</gene>